<feature type="compositionally biased region" description="Basic and acidic residues" evidence="1">
    <location>
        <begin position="135"/>
        <end position="145"/>
    </location>
</feature>
<organism evidence="3 4">
    <name type="scientific">Gordonia cholesterolivorans</name>
    <dbReference type="NCBI Taxonomy" id="559625"/>
    <lineage>
        <taxon>Bacteria</taxon>
        <taxon>Bacillati</taxon>
        <taxon>Actinomycetota</taxon>
        <taxon>Actinomycetes</taxon>
        <taxon>Mycobacteriales</taxon>
        <taxon>Gordoniaceae</taxon>
        <taxon>Gordonia</taxon>
    </lineage>
</organism>
<reference evidence="3 4" key="1">
    <citation type="journal article" date="2019" name="Int. J. Syst. Evol. Microbiol.">
        <title>The Global Catalogue of Microorganisms (GCM) 10K type strain sequencing project: providing services to taxonomists for standard genome sequencing and annotation.</title>
        <authorList>
            <consortium name="The Broad Institute Genomics Platform"/>
            <consortium name="The Broad Institute Genome Sequencing Center for Infectious Disease"/>
            <person name="Wu L."/>
            <person name="Ma J."/>
        </authorList>
    </citation>
    <scope>NUCLEOTIDE SEQUENCE [LARGE SCALE GENOMIC DNA]</scope>
    <source>
        <strain evidence="3 4">JCM 16227</strain>
    </source>
</reference>
<evidence type="ECO:0000313" key="3">
    <source>
        <dbReference type="EMBL" id="GAA2376221.1"/>
    </source>
</evidence>
<dbReference type="CDD" id="cd00093">
    <property type="entry name" value="HTH_XRE"/>
    <property type="match status" value="1"/>
</dbReference>
<feature type="domain" description="HTH cro/C1-type" evidence="2">
    <location>
        <begin position="35"/>
        <end position="70"/>
    </location>
</feature>
<evidence type="ECO:0000313" key="4">
    <source>
        <dbReference type="Proteomes" id="UP001501170"/>
    </source>
</evidence>
<feature type="region of interest" description="Disordered" evidence="1">
    <location>
        <begin position="223"/>
        <end position="260"/>
    </location>
</feature>
<evidence type="ECO:0000256" key="1">
    <source>
        <dbReference type="SAM" id="MobiDB-lite"/>
    </source>
</evidence>
<gene>
    <name evidence="3" type="ORF">GCM10009855_14420</name>
</gene>
<evidence type="ECO:0000259" key="2">
    <source>
        <dbReference type="PROSITE" id="PS50943"/>
    </source>
</evidence>
<feature type="compositionally biased region" description="Basic and acidic residues" evidence="1">
    <location>
        <begin position="118"/>
        <end position="128"/>
    </location>
</feature>
<dbReference type="InterPro" id="IPR001387">
    <property type="entry name" value="Cro/C1-type_HTH"/>
</dbReference>
<proteinExistence type="predicted"/>
<sequence length="260" mass="28643">MSIEDPQDVPDVWRQHFKRQNIEFTYRDLDRNVEGVALNTIRRALQGIGTPSRRVAASIADALGMTADEFYATRAKVSGDEPTTPFTLPTRADLLNQRERDAVLGIVNALLDARDRHDTDQLASDADRPPASGTPREDDKGEKTARVVHIKHDGLNEQQSSQEAGDVVHMVPPPAGTAPYTLAASAHWPDGVDVDASGTADEYQAWLDDGSPDTWRVYRERRNAGLRPAALDYGPDDEGESERAAREQDEAAEESQEEGE</sequence>
<accession>A0ABN3HCP9</accession>
<protein>
    <recommendedName>
        <fullName evidence="2">HTH cro/C1-type domain-containing protein</fullName>
    </recommendedName>
</protein>
<name>A0ABN3HCP9_9ACTN</name>
<feature type="region of interest" description="Disordered" evidence="1">
    <location>
        <begin position="118"/>
        <end position="145"/>
    </location>
</feature>
<dbReference type="PROSITE" id="PS50943">
    <property type="entry name" value="HTH_CROC1"/>
    <property type="match status" value="1"/>
</dbReference>
<feature type="compositionally biased region" description="Acidic residues" evidence="1">
    <location>
        <begin position="250"/>
        <end position="260"/>
    </location>
</feature>
<keyword evidence="4" id="KW-1185">Reference proteome</keyword>
<comment type="caution">
    <text evidence="3">The sequence shown here is derived from an EMBL/GenBank/DDBJ whole genome shotgun (WGS) entry which is preliminary data.</text>
</comment>
<dbReference type="EMBL" id="BAAARB010000005">
    <property type="protein sequence ID" value="GAA2376221.1"/>
    <property type="molecule type" value="Genomic_DNA"/>
</dbReference>
<dbReference type="RefSeq" id="WP_346075649.1">
    <property type="nucleotide sequence ID" value="NZ_BAAARB010000005.1"/>
</dbReference>
<dbReference type="Proteomes" id="UP001501170">
    <property type="component" value="Unassembled WGS sequence"/>
</dbReference>